<keyword evidence="6" id="KW-1185">Reference proteome</keyword>
<dbReference type="OrthoDB" id="5181972at2"/>
<dbReference type="EMBL" id="VOBR01000020">
    <property type="protein sequence ID" value="TWP48466.1"/>
    <property type="molecule type" value="Genomic_DNA"/>
</dbReference>
<dbReference type="PANTHER" id="PTHR33204:SF18">
    <property type="entry name" value="TRANSCRIPTIONAL REGULATORY PROTEIN"/>
    <property type="match status" value="1"/>
</dbReference>
<evidence type="ECO:0000259" key="4">
    <source>
        <dbReference type="PROSITE" id="PS51118"/>
    </source>
</evidence>
<feature type="domain" description="HTH hxlR-type" evidence="4">
    <location>
        <begin position="15"/>
        <end position="113"/>
    </location>
</feature>
<dbReference type="Proteomes" id="UP000316639">
    <property type="component" value="Unassembled WGS sequence"/>
</dbReference>
<protein>
    <submittedName>
        <fullName evidence="5">Helix-turn-helix transcriptional regulator</fullName>
    </submittedName>
</protein>
<evidence type="ECO:0000256" key="2">
    <source>
        <dbReference type="ARBA" id="ARBA00023125"/>
    </source>
</evidence>
<dbReference type="InterPro" id="IPR036390">
    <property type="entry name" value="WH_DNA-bd_sf"/>
</dbReference>
<evidence type="ECO:0000313" key="6">
    <source>
        <dbReference type="Proteomes" id="UP000316639"/>
    </source>
</evidence>
<feature type="domain" description="HTH hxlR-type" evidence="4">
    <location>
        <begin position="172"/>
        <end position="269"/>
    </location>
</feature>
<gene>
    <name evidence="5" type="ORF">FKR81_28155</name>
</gene>
<accession>A0A563EMQ1</accession>
<dbReference type="PROSITE" id="PS51118">
    <property type="entry name" value="HTH_HXLR"/>
    <property type="match status" value="2"/>
</dbReference>
<dbReference type="InterPro" id="IPR036388">
    <property type="entry name" value="WH-like_DNA-bd_sf"/>
</dbReference>
<dbReference type="PANTHER" id="PTHR33204">
    <property type="entry name" value="TRANSCRIPTIONAL REGULATOR, MARR FAMILY"/>
    <property type="match status" value="1"/>
</dbReference>
<evidence type="ECO:0000313" key="5">
    <source>
        <dbReference type="EMBL" id="TWP48466.1"/>
    </source>
</evidence>
<keyword evidence="3" id="KW-0804">Transcription</keyword>
<comment type="caution">
    <text evidence="5">The sequence shown here is derived from an EMBL/GenBank/DDBJ whole genome shotgun (WGS) entry which is preliminary data.</text>
</comment>
<organism evidence="5 6">
    <name type="scientific">Lentzea tibetensis</name>
    <dbReference type="NCBI Taxonomy" id="2591470"/>
    <lineage>
        <taxon>Bacteria</taxon>
        <taxon>Bacillati</taxon>
        <taxon>Actinomycetota</taxon>
        <taxon>Actinomycetes</taxon>
        <taxon>Pseudonocardiales</taxon>
        <taxon>Pseudonocardiaceae</taxon>
        <taxon>Lentzea</taxon>
    </lineage>
</organism>
<name>A0A563EMQ1_9PSEU</name>
<proteinExistence type="predicted"/>
<dbReference type="SUPFAM" id="SSF46785">
    <property type="entry name" value="Winged helix' DNA-binding domain"/>
    <property type="match status" value="2"/>
</dbReference>
<keyword evidence="2" id="KW-0238">DNA-binding</keyword>
<evidence type="ECO:0000256" key="1">
    <source>
        <dbReference type="ARBA" id="ARBA00023015"/>
    </source>
</evidence>
<reference evidence="5 6" key="1">
    <citation type="submission" date="2019-07" db="EMBL/GenBank/DDBJ databases">
        <title>Lentzea xizangensis sp. nov., isolated from Qinghai-Tibetan Plateau Soils.</title>
        <authorList>
            <person name="Huang J."/>
        </authorList>
    </citation>
    <scope>NUCLEOTIDE SEQUENCE [LARGE SCALE GENOMIC DNA]</scope>
    <source>
        <strain evidence="5 6">FXJ1.1311</strain>
    </source>
</reference>
<evidence type="ECO:0000256" key="3">
    <source>
        <dbReference type="ARBA" id="ARBA00023163"/>
    </source>
</evidence>
<sequence length="315" mass="34780">MDPNPGRVTPLEAGGPNAIAVSNGIVGDEWTLWIVQQAMTEGLTQFGEWLGAGPISTAVLTARLNRLVQADVLQHGLNDKGRKDYRLTRRGRQMWPILLSMWAWEQRWVPGENLPEMRHSKCGEVFSPLLCCEACDEVTEAKDVRGRFGPSGGWERSIPTGVTRRRAHSGARPTELVPQTMALIGNRWSTALVGAAFLGATRFGEFEQRMGAPPTVVADRLRTFCDIGVLVATPNPQRPVYHLTEKGRSFFPVVATVVEWGHRWFQAPEGPALRLTHTGCGRAFHPRLRCGECSDRLRGTSVQVVRGHDERASAG</sequence>
<dbReference type="AlphaFoldDB" id="A0A563EMQ1"/>
<keyword evidence="1" id="KW-0805">Transcription regulation</keyword>
<dbReference type="GO" id="GO:0003677">
    <property type="term" value="F:DNA binding"/>
    <property type="evidence" value="ECO:0007669"/>
    <property type="project" value="UniProtKB-KW"/>
</dbReference>
<dbReference type="Gene3D" id="1.10.10.10">
    <property type="entry name" value="Winged helix-like DNA-binding domain superfamily/Winged helix DNA-binding domain"/>
    <property type="match status" value="2"/>
</dbReference>
<dbReference type="InterPro" id="IPR002577">
    <property type="entry name" value="HTH_HxlR"/>
</dbReference>
<dbReference type="Pfam" id="PF01638">
    <property type="entry name" value="HxlR"/>
    <property type="match status" value="2"/>
</dbReference>
<dbReference type="RefSeq" id="WP_146356211.1">
    <property type="nucleotide sequence ID" value="NZ_VOBR01000020.1"/>
</dbReference>